<evidence type="ECO:0000256" key="7">
    <source>
        <dbReference type="ARBA" id="ARBA00022977"/>
    </source>
</evidence>
<evidence type="ECO:0000256" key="10">
    <source>
        <dbReference type="ARBA" id="ARBA00055605"/>
    </source>
</evidence>
<feature type="binding site" evidence="11">
    <location>
        <position position="175"/>
    </location>
    <ligand>
        <name>Mg(2+)</name>
        <dbReference type="ChEBI" id="CHEBI:18420"/>
    </ligand>
</feature>
<dbReference type="FunFam" id="3.40.50.970:FF:000005">
    <property type="entry name" value="1-deoxy-D-xylulose-5-phosphate synthase"/>
    <property type="match status" value="1"/>
</dbReference>
<comment type="pathway">
    <text evidence="1 11">Metabolic intermediate biosynthesis; 1-deoxy-D-xylulose 5-phosphate biosynthesis; 1-deoxy-D-xylulose 5-phosphate from D-glyceraldehyde 3-phosphate and pyruvate: step 1/1.</text>
</comment>
<dbReference type="Gene3D" id="3.40.50.920">
    <property type="match status" value="1"/>
</dbReference>
<feature type="compositionally biased region" description="Basic and acidic residues" evidence="12">
    <location>
        <begin position="652"/>
        <end position="663"/>
    </location>
</feature>
<feature type="binding site" evidence="11">
    <location>
        <position position="286"/>
    </location>
    <ligand>
        <name>thiamine diphosphate</name>
        <dbReference type="ChEBI" id="CHEBI:58937"/>
    </ligand>
</feature>
<comment type="cofactor">
    <cofactor evidence="11">
        <name>Mg(2+)</name>
        <dbReference type="ChEBI" id="CHEBI:18420"/>
    </cofactor>
    <text evidence="11">Binds 1 Mg(2+) ion per subunit.</text>
</comment>
<evidence type="ECO:0000256" key="12">
    <source>
        <dbReference type="SAM" id="MobiDB-lite"/>
    </source>
</evidence>
<reference evidence="14 15" key="1">
    <citation type="submission" date="2018-11" db="EMBL/GenBank/DDBJ databases">
        <title>Draft genome sequence of Gordonia sp. RS15-1S isolated from rice stems.</title>
        <authorList>
            <person name="Muangham S."/>
        </authorList>
    </citation>
    <scope>NUCLEOTIDE SEQUENCE [LARGE SCALE GENOMIC DNA]</scope>
    <source>
        <strain evidence="14 15">RS15-1S</strain>
    </source>
</reference>
<feature type="binding site" evidence="11">
    <location>
        <position position="146"/>
    </location>
    <ligand>
        <name>Mg(2+)</name>
        <dbReference type="ChEBI" id="CHEBI:18420"/>
    </ligand>
</feature>
<keyword evidence="15" id="KW-1185">Reference proteome</keyword>
<dbReference type="PANTHER" id="PTHR43322:SF5">
    <property type="entry name" value="1-DEOXY-D-XYLULOSE-5-PHOSPHATE SYNTHASE, CHLOROPLASTIC"/>
    <property type="match status" value="1"/>
</dbReference>
<dbReference type="NCBIfam" id="TIGR00204">
    <property type="entry name" value="dxs"/>
    <property type="match status" value="1"/>
</dbReference>
<protein>
    <recommendedName>
        <fullName evidence="11">1-deoxy-D-xylulose-5-phosphate synthase</fullName>
        <ecNumber evidence="11">2.2.1.7</ecNumber>
    </recommendedName>
    <alternativeName>
        <fullName evidence="11">1-deoxyxylulose-5-phosphate synthase</fullName>
        <shortName evidence="11">DXP synthase</shortName>
        <shortName evidence="11">DXPS</shortName>
    </alternativeName>
</protein>
<feature type="domain" description="Transketolase-like pyrimidine-binding" evidence="13">
    <location>
        <begin position="316"/>
        <end position="480"/>
    </location>
</feature>
<dbReference type="GO" id="GO:0019288">
    <property type="term" value="P:isopentenyl diphosphate biosynthetic process, methylerythritol 4-phosphate pathway"/>
    <property type="evidence" value="ECO:0007669"/>
    <property type="project" value="TreeGrafter"/>
</dbReference>
<comment type="cofactor">
    <cofactor evidence="11">
        <name>thiamine diphosphate</name>
        <dbReference type="ChEBI" id="CHEBI:58937"/>
    </cofactor>
    <text evidence="11">Binds 1 thiamine pyrophosphate per subunit.</text>
</comment>
<keyword evidence="6 11" id="KW-0460">Magnesium</keyword>
<dbReference type="Pfam" id="PF02779">
    <property type="entry name" value="Transket_pyr"/>
    <property type="match status" value="1"/>
</dbReference>
<feature type="binding site" evidence="11">
    <location>
        <begin position="114"/>
        <end position="116"/>
    </location>
    <ligand>
        <name>thiamine diphosphate</name>
        <dbReference type="ChEBI" id="CHEBI:58937"/>
    </ligand>
</feature>
<evidence type="ECO:0000313" key="14">
    <source>
        <dbReference type="EMBL" id="RPA66358.1"/>
    </source>
</evidence>
<keyword evidence="5 11" id="KW-0479">Metal-binding</keyword>
<comment type="catalytic activity">
    <reaction evidence="11">
        <text>D-glyceraldehyde 3-phosphate + pyruvate + H(+) = 1-deoxy-D-xylulose 5-phosphate + CO2</text>
        <dbReference type="Rhea" id="RHEA:12605"/>
        <dbReference type="ChEBI" id="CHEBI:15361"/>
        <dbReference type="ChEBI" id="CHEBI:15378"/>
        <dbReference type="ChEBI" id="CHEBI:16526"/>
        <dbReference type="ChEBI" id="CHEBI:57792"/>
        <dbReference type="ChEBI" id="CHEBI:59776"/>
        <dbReference type="EC" id="2.2.1.7"/>
    </reaction>
</comment>
<dbReference type="SUPFAM" id="SSF52922">
    <property type="entry name" value="TK C-terminal domain-like"/>
    <property type="match status" value="1"/>
</dbReference>
<evidence type="ECO:0000259" key="13">
    <source>
        <dbReference type="SMART" id="SM00861"/>
    </source>
</evidence>
<dbReference type="InterPro" id="IPR005477">
    <property type="entry name" value="Dxylulose-5-P_synthase"/>
</dbReference>
<dbReference type="EMBL" id="RKMH01000001">
    <property type="protein sequence ID" value="RPA66358.1"/>
    <property type="molecule type" value="Genomic_DNA"/>
</dbReference>
<dbReference type="UniPathway" id="UPA00064">
    <property type="reaction ID" value="UER00091"/>
</dbReference>
<dbReference type="InterPro" id="IPR009014">
    <property type="entry name" value="Transketo_C/PFOR_II"/>
</dbReference>
<evidence type="ECO:0000256" key="6">
    <source>
        <dbReference type="ARBA" id="ARBA00022842"/>
    </source>
</evidence>
<dbReference type="PROSITE" id="PS00802">
    <property type="entry name" value="TRANSKETOLASE_2"/>
    <property type="match status" value="1"/>
</dbReference>
<dbReference type="PANTHER" id="PTHR43322">
    <property type="entry name" value="1-D-DEOXYXYLULOSE 5-PHOSPHATE SYNTHASE-RELATED"/>
    <property type="match status" value="1"/>
</dbReference>
<dbReference type="Pfam" id="PF13292">
    <property type="entry name" value="DXP_synthase_N"/>
    <property type="match status" value="1"/>
</dbReference>
<evidence type="ECO:0000256" key="8">
    <source>
        <dbReference type="ARBA" id="ARBA00023052"/>
    </source>
</evidence>
<evidence type="ECO:0000256" key="5">
    <source>
        <dbReference type="ARBA" id="ARBA00022723"/>
    </source>
</evidence>
<dbReference type="SUPFAM" id="SSF52518">
    <property type="entry name" value="Thiamin diphosphate-binding fold (THDP-binding)"/>
    <property type="match status" value="1"/>
</dbReference>
<feature type="binding site" evidence="11">
    <location>
        <position position="73"/>
    </location>
    <ligand>
        <name>thiamine diphosphate</name>
        <dbReference type="ChEBI" id="CHEBI:58937"/>
    </ligand>
</feature>
<dbReference type="InterPro" id="IPR020826">
    <property type="entry name" value="Transketolase_BS"/>
</dbReference>
<dbReference type="FunFam" id="3.40.50.920:FF:000002">
    <property type="entry name" value="1-deoxy-D-xylulose-5-phosphate synthase"/>
    <property type="match status" value="1"/>
</dbReference>
<sequence length="663" mass="70197">MGLLERINSPADLRVLSAAEVTALAGEIREFLIEKVSAVGGHLGPNLGVVELTLAIHRVFDSPIDPVIFDTGHQCYVHKIVTGRREGFDTLRQRGGLTGYQERSESPHDWVESSHASAALSYADGLAKSFALTGQDDRTVVAVVGDGALTGGMCWEAINNIAAADRRVVIVVNDNGRSYAPTIGGLARHLSGLRLQPGYERVLDEGRRVVKRLPVVGNPAYAVLHGVKSGLKDLLAPQEMFTDLGLKYVGPVDGHDVEALESAFTQARSFGGPVIVHTVTRKGMGYAHAENHEADQMHSTGVIDPVTGRAKSVAPQDWTSVFSAALVEAGAAREDVVAITAAMPGPTGLTPFADKYPDRMFDVGIAEQHAMTSAAGLALGGLHPVLAIYSTFLNRAFDQLLMDIALLELPVTLVLDRSGITGPDGPSHHGMWDLSLLAMVPGMRVASPRDAVRLREELDEALAVDDGPTALRFSKGAVPEDIRAVVRLEDGVDVLRRGTPSAEPIGGDVLIVAVGAFCSLALDTAERLRSQGIEATVVDPRWVLPIPASITEIAGRHRLVVTLEDSGVHGGVGSAVTTALGIAEVGVPVQNRGIPQRFIAHASRAEILAELGLTAQDLARSITATVSGMHVTPGLDRHEFVDTGLDASPADRSPREVDGPDPE</sequence>
<keyword evidence="7 11" id="KW-0784">Thiamine biosynthesis</keyword>
<dbReference type="EC" id="2.2.1.7" evidence="11"/>
<dbReference type="HAMAP" id="MF_00315">
    <property type="entry name" value="DXP_synth"/>
    <property type="match status" value="1"/>
</dbReference>
<feature type="region of interest" description="Disordered" evidence="12">
    <location>
        <begin position="641"/>
        <end position="663"/>
    </location>
</feature>
<evidence type="ECO:0000256" key="1">
    <source>
        <dbReference type="ARBA" id="ARBA00004980"/>
    </source>
</evidence>
<evidence type="ECO:0000256" key="3">
    <source>
        <dbReference type="ARBA" id="ARBA00011738"/>
    </source>
</evidence>
<dbReference type="InterPro" id="IPR029061">
    <property type="entry name" value="THDP-binding"/>
</dbReference>
<feature type="binding site" evidence="11">
    <location>
        <position position="367"/>
    </location>
    <ligand>
        <name>thiamine diphosphate</name>
        <dbReference type="ChEBI" id="CHEBI:58937"/>
    </ligand>
</feature>
<evidence type="ECO:0000313" key="15">
    <source>
        <dbReference type="Proteomes" id="UP000267536"/>
    </source>
</evidence>
<name>A0A3N4H007_9ACTN</name>
<dbReference type="GO" id="GO:0005829">
    <property type="term" value="C:cytosol"/>
    <property type="evidence" value="ECO:0007669"/>
    <property type="project" value="TreeGrafter"/>
</dbReference>
<evidence type="ECO:0000256" key="2">
    <source>
        <dbReference type="ARBA" id="ARBA00011081"/>
    </source>
</evidence>
<comment type="similarity">
    <text evidence="2 11">Belongs to the transketolase family. DXPS subfamily.</text>
</comment>
<evidence type="ECO:0000256" key="11">
    <source>
        <dbReference type="HAMAP-Rule" id="MF_00315"/>
    </source>
</evidence>
<dbReference type="SMART" id="SM00861">
    <property type="entry name" value="Transket_pyr"/>
    <property type="match status" value="1"/>
</dbReference>
<dbReference type="InterPro" id="IPR005475">
    <property type="entry name" value="Transketolase-like_Pyr-bd"/>
</dbReference>
<keyword evidence="9 11" id="KW-0414">Isoprene biosynthesis</keyword>
<keyword evidence="4 11" id="KW-0808">Transferase</keyword>
<comment type="function">
    <text evidence="10 11">Catalyzes the acyloin condensation reaction between C atoms 2 and 3 of pyruvate and glyceraldehyde 3-phosphate to yield 1-deoxy-D-xylulose-5-phosphate (DXP).</text>
</comment>
<dbReference type="OrthoDB" id="9803371at2"/>
<keyword evidence="8 11" id="KW-0786">Thiamine pyrophosphate</keyword>
<dbReference type="GO" id="GO:0009228">
    <property type="term" value="P:thiamine biosynthetic process"/>
    <property type="evidence" value="ECO:0007669"/>
    <property type="project" value="UniProtKB-UniRule"/>
</dbReference>
<dbReference type="CDD" id="cd07033">
    <property type="entry name" value="TPP_PYR_DXS_TK_like"/>
    <property type="match status" value="1"/>
</dbReference>
<dbReference type="GO" id="GO:0016114">
    <property type="term" value="P:terpenoid biosynthetic process"/>
    <property type="evidence" value="ECO:0007669"/>
    <property type="project" value="UniProtKB-UniRule"/>
</dbReference>
<feature type="binding site" evidence="11">
    <location>
        <begin position="147"/>
        <end position="148"/>
    </location>
    <ligand>
        <name>thiamine diphosphate</name>
        <dbReference type="ChEBI" id="CHEBI:58937"/>
    </ligand>
</feature>
<comment type="caution">
    <text evidence="14">The sequence shown here is derived from an EMBL/GenBank/DDBJ whole genome shotgun (WGS) entry which is preliminary data.</text>
</comment>
<comment type="subunit">
    <text evidence="3 11">Homodimer.</text>
</comment>
<accession>A0A3N4H007</accession>
<dbReference type="GO" id="GO:0000287">
    <property type="term" value="F:magnesium ion binding"/>
    <property type="evidence" value="ECO:0007669"/>
    <property type="project" value="UniProtKB-UniRule"/>
</dbReference>
<dbReference type="InterPro" id="IPR033248">
    <property type="entry name" value="Transketolase_C"/>
</dbReference>
<dbReference type="Gene3D" id="3.40.50.970">
    <property type="match status" value="2"/>
</dbReference>
<feature type="binding site" evidence="11">
    <location>
        <position position="175"/>
    </location>
    <ligand>
        <name>thiamine diphosphate</name>
        <dbReference type="ChEBI" id="CHEBI:58937"/>
    </ligand>
</feature>
<gene>
    <name evidence="11 14" type="primary">dxs</name>
    <name evidence="14" type="ORF">EF294_00420</name>
</gene>
<proteinExistence type="inferred from homology"/>
<organism evidence="14 15">
    <name type="scientific">Gordonia oryzae</name>
    <dbReference type="NCBI Taxonomy" id="2487349"/>
    <lineage>
        <taxon>Bacteria</taxon>
        <taxon>Bacillati</taxon>
        <taxon>Actinomycetota</taxon>
        <taxon>Actinomycetes</taxon>
        <taxon>Mycobacteriales</taxon>
        <taxon>Gordoniaceae</taxon>
        <taxon>Gordonia</taxon>
    </lineage>
</organism>
<dbReference type="GO" id="GO:0008661">
    <property type="term" value="F:1-deoxy-D-xylulose-5-phosphate synthase activity"/>
    <property type="evidence" value="ECO:0007669"/>
    <property type="project" value="UniProtKB-UniRule"/>
</dbReference>
<evidence type="ECO:0000256" key="4">
    <source>
        <dbReference type="ARBA" id="ARBA00022679"/>
    </source>
</evidence>
<dbReference type="PROSITE" id="PS00801">
    <property type="entry name" value="TRANSKETOLASE_1"/>
    <property type="match status" value="1"/>
</dbReference>
<dbReference type="CDD" id="cd02007">
    <property type="entry name" value="TPP_DXS"/>
    <property type="match status" value="1"/>
</dbReference>
<dbReference type="Pfam" id="PF02780">
    <property type="entry name" value="Transketolase_C"/>
    <property type="match status" value="1"/>
</dbReference>
<dbReference type="Proteomes" id="UP000267536">
    <property type="component" value="Unassembled WGS sequence"/>
</dbReference>
<dbReference type="InterPro" id="IPR049557">
    <property type="entry name" value="Transketolase_CS"/>
</dbReference>
<evidence type="ECO:0000256" key="9">
    <source>
        <dbReference type="ARBA" id="ARBA00023229"/>
    </source>
</evidence>
<dbReference type="RefSeq" id="WP_123925315.1">
    <property type="nucleotide sequence ID" value="NZ_JBPSDP010000002.1"/>
</dbReference>
<dbReference type="NCBIfam" id="NF003933">
    <property type="entry name" value="PRK05444.2-2"/>
    <property type="match status" value="1"/>
</dbReference>
<dbReference type="AlphaFoldDB" id="A0A3N4H007"/>
<dbReference type="GO" id="GO:0030976">
    <property type="term" value="F:thiamine pyrophosphate binding"/>
    <property type="evidence" value="ECO:0007669"/>
    <property type="project" value="UniProtKB-UniRule"/>
</dbReference>